<accession>A0ABM7SB06</accession>
<keyword evidence="1" id="KW-1133">Transmembrane helix</keyword>
<proteinExistence type="predicted"/>
<evidence type="ECO:0000313" key="2">
    <source>
        <dbReference type="EMBL" id="BCY28474.1"/>
    </source>
</evidence>
<protein>
    <submittedName>
        <fullName evidence="2">Uncharacterized protein</fullName>
    </submittedName>
</protein>
<keyword evidence="1" id="KW-0472">Membrane</keyword>
<dbReference type="RefSeq" id="WP_221257603.1">
    <property type="nucleotide sequence ID" value="NZ_AP024749.1"/>
</dbReference>
<feature type="transmembrane region" description="Helical" evidence="1">
    <location>
        <begin position="48"/>
        <end position="68"/>
    </location>
</feature>
<evidence type="ECO:0000313" key="3">
    <source>
        <dbReference type="Proteomes" id="UP000825258"/>
    </source>
</evidence>
<organism evidence="2 3">
    <name type="scientific">Flavobacterium okayamense</name>
    <dbReference type="NCBI Taxonomy" id="2830782"/>
    <lineage>
        <taxon>Bacteria</taxon>
        <taxon>Pseudomonadati</taxon>
        <taxon>Bacteroidota</taxon>
        <taxon>Flavobacteriia</taxon>
        <taxon>Flavobacteriales</taxon>
        <taxon>Flavobacteriaceae</taxon>
        <taxon>Flavobacterium</taxon>
    </lineage>
</organism>
<sequence>MKLLKPSKNRSFNYQPRFSGENKDVLADEDFVSKWKSAQGKSRKVKSALPLSVLVILLVLLLIGMYYLNTFSNN</sequence>
<reference evidence="2 3" key="1">
    <citation type="submission" date="2021-06" db="EMBL/GenBank/DDBJ databases">
        <title>Whole genome sequences of Flavobacterium sp. KK2020170 and assembly.</title>
        <authorList>
            <person name="Kitahara K."/>
            <person name="Miyoshi S."/>
            <person name="Uesaka K."/>
        </authorList>
    </citation>
    <scope>NUCLEOTIDE SEQUENCE [LARGE SCALE GENOMIC DNA]</scope>
    <source>
        <strain evidence="2 3">KK2020170</strain>
    </source>
</reference>
<gene>
    <name evidence="2" type="ORF">KK2020170_13420</name>
</gene>
<keyword evidence="3" id="KW-1185">Reference proteome</keyword>
<evidence type="ECO:0000256" key="1">
    <source>
        <dbReference type="SAM" id="Phobius"/>
    </source>
</evidence>
<keyword evidence="1" id="KW-0812">Transmembrane</keyword>
<name>A0ABM7SB06_9FLAO</name>
<dbReference type="EMBL" id="AP024749">
    <property type="protein sequence ID" value="BCY28474.1"/>
    <property type="molecule type" value="Genomic_DNA"/>
</dbReference>
<dbReference type="Proteomes" id="UP000825258">
    <property type="component" value="Chromosome"/>
</dbReference>